<reference evidence="1" key="1">
    <citation type="journal article" date="2021" name="Environ. Microbiol.">
        <title>Gene family expansions and transcriptome signatures uncover fungal adaptations to wood decay.</title>
        <authorList>
            <person name="Hage H."/>
            <person name="Miyauchi S."/>
            <person name="Viragh M."/>
            <person name="Drula E."/>
            <person name="Min B."/>
            <person name="Chaduli D."/>
            <person name="Navarro D."/>
            <person name="Favel A."/>
            <person name="Norest M."/>
            <person name="Lesage-Meessen L."/>
            <person name="Balint B."/>
            <person name="Merenyi Z."/>
            <person name="de Eugenio L."/>
            <person name="Morin E."/>
            <person name="Martinez A.T."/>
            <person name="Baldrian P."/>
            <person name="Stursova M."/>
            <person name="Martinez M.J."/>
            <person name="Novotny C."/>
            <person name="Magnuson J.K."/>
            <person name="Spatafora J.W."/>
            <person name="Maurice S."/>
            <person name="Pangilinan J."/>
            <person name="Andreopoulos W."/>
            <person name="LaButti K."/>
            <person name="Hundley H."/>
            <person name="Na H."/>
            <person name="Kuo A."/>
            <person name="Barry K."/>
            <person name="Lipzen A."/>
            <person name="Henrissat B."/>
            <person name="Riley R."/>
            <person name="Ahrendt S."/>
            <person name="Nagy L.G."/>
            <person name="Grigoriev I.V."/>
            <person name="Martin F."/>
            <person name="Rosso M.N."/>
        </authorList>
    </citation>
    <scope>NUCLEOTIDE SEQUENCE</scope>
    <source>
        <strain evidence="1">CBS 384.51</strain>
    </source>
</reference>
<protein>
    <submittedName>
        <fullName evidence="1">Uncharacterized protein</fullName>
    </submittedName>
</protein>
<sequence length="379" mass="41850">MGKYTAEQKLQLLNNLDLETSHRIQRLESWLLDHLTNFRIRQEGLMTHIPKSLRNMPMRDFAKYNGDIKKAVQGLQAQSYGQVEGIDKTTRKRKWIESQEQEQEAEQRAAEESAKPVKNARMTAATPKKASGISGNPIRGRLPSLKTPAHTRTGHRLPIAATPSPHKLAVPRPLPPAFPSSRPPSPSKSRIPFPSTSPTKARPAAPSTSYFNPAIPGSSSSTYPRWPRKDENVLSVNGSPLANPLALDLSTWFLQKSEADNDKPEGIRSKVAFQSRARTTSIVVRPSSTSSHIKPSHSSTKSSSFTPNQNAPKQDEGEKPVAALVSVPTADGHLLEFDPFRTSPGEIDALEGITNSAKKKAKEDMRSLVKEAVERWRID</sequence>
<dbReference type="EMBL" id="MU274916">
    <property type="protein sequence ID" value="KAI0087817.1"/>
    <property type="molecule type" value="Genomic_DNA"/>
</dbReference>
<evidence type="ECO:0000313" key="1">
    <source>
        <dbReference type="EMBL" id="KAI0087817.1"/>
    </source>
</evidence>
<evidence type="ECO:0000313" key="2">
    <source>
        <dbReference type="Proteomes" id="UP001055072"/>
    </source>
</evidence>
<name>A0ACB8U0E2_9APHY</name>
<keyword evidence="2" id="KW-1185">Reference proteome</keyword>
<accession>A0ACB8U0E2</accession>
<proteinExistence type="predicted"/>
<dbReference type="Proteomes" id="UP001055072">
    <property type="component" value="Unassembled WGS sequence"/>
</dbReference>
<organism evidence="1 2">
    <name type="scientific">Irpex rosettiformis</name>
    <dbReference type="NCBI Taxonomy" id="378272"/>
    <lineage>
        <taxon>Eukaryota</taxon>
        <taxon>Fungi</taxon>
        <taxon>Dikarya</taxon>
        <taxon>Basidiomycota</taxon>
        <taxon>Agaricomycotina</taxon>
        <taxon>Agaricomycetes</taxon>
        <taxon>Polyporales</taxon>
        <taxon>Irpicaceae</taxon>
        <taxon>Irpex</taxon>
    </lineage>
</organism>
<gene>
    <name evidence="1" type="ORF">BDY19DRAFT_985904</name>
</gene>
<comment type="caution">
    <text evidence="1">The sequence shown here is derived from an EMBL/GenBank/DDBJ whole genome shotgun (WGS) entry which is preliminary data.</text>
</comment>